<keyword evidence="3" id="KW-1185">Reference proteome</keyword>
<evidence type="ECO:0000313" key="3">
    <source>
        <dbReference type="Proteomes" id="UP001189429"/>
    </source>
</evidence>
<name>A0ABN9R5I1_9DINO</name>
<proteinExistence type="predicted"/>
<feature type="compositionally biased region" description="Basic and acidic residues" evidence="1">
    <location>
        <begin position="239"/>
        <end position="255"/>
    </location>
</feature>
<comment type="caution">
    <text evidence="2">The sequence shown here is derived from an EMBL/GenBank/DDBJ whole genome shotgun (WGS) entry which is preliminary data.</text>
</comment>
<feature type="region of interest" description="Disordered" evidence="1">
    <location>
        <begin position="232"/>
        <end position="337"/>
    </location>
</feature>
<dbReference type="EMBL" id="CAUYUJ010005546">
    <property type="protein sequence ID" value="CAK0814058.1"/>
    <property type="molecule type" value="Genomic_DNA"/>
</dbReference>
<protein>
    <submittedName>
        <fullName evidence="2">Uncharacterized protein</fullName>
    </submittedName>
</protein>
<organism evidence="2 3">
    <name type="scientific">Prorocentrum cordatum</name>
    <dbReference type="NCBI Taxonomy" id="2364126"/>
    <lineage>
        <taxon>Eukaryota</taxon>
        <taxon>Sar</taxon>
        <taxon>Alveolata</taxon>
        <taxon>Dinophyceae</taxon>
        <taxon>Prorocentrales</taxon>
        <taxon>Prorocentraceae</taxon>
        <taxon>Prorocentrum</taxon>
    </lineage>
</organism>
<feature type="compositionally biased region" description="Acidic residues" evidence="1">
    <location>
        <begin position="272"/>
        <end position="282"/>
    </location>
</feature>
<gene>
    <name evidence="2" type="ORF">PCOR1329_LOCUS17757</name>
</gene>
<sequence length="405" mass="44138">MLRKSFVDTRISMLNNIKCFGPARATQLVDALRCEPCGADHTKRIMSIIDAKVAQSSGSIKPEGSNSKQLLKEWWSYLRKSHWEVINDPEISLNRKVTTMVERGMAVGCIEPSEQTYKWALATLLVTHYDTPPGPKKVHSMLAAYPGDDQPSKIELKGINAAADKISLRSARGALVPSPDDPYEMGLFYEYQQKLLDHRKEISQAAAQGLPAPHMESEQRSSSAIHRAADGALKVQPAFKHEPRVKREPEAKREEQDAEEQDADKGGRGTADDDDGPREEDLDPRTRAAILALKKRKAKAKEETKAKAFAKKGAADAAKETTTLEVKAEAPPRKRPAAAAVAVKHVKAAKVEPAEAAKGGGKSRDADLKPVLKSKSMGAMPSLPKDGSTPPPVAYKQGIIYASVK</sequence>
<accession>A0ABN9R5I1</accession>
<evidence type="ECO:0000313" key="2">
    <source>
        <dbReference type="EMBL" id="CAK0814058.1"/>
    </source>
</evidence>
<dbReference type="Proteomes" id="UP001189429">
    <property type="component" value="Unassembled WGS sequence"/>
</dbReference>
<evidence type="ECO:0000256" key="1">
    <source>
        <dbReference type="SAM" id="MobiDB-lite"/>
    </source>
</evidence>
<feature type="non-terminal residue" evidence="2">
    <location>
        <position position="405"/>
    </location>
</feature>
<reference evidence="2" key="1">
    <citation type="submission" date="2023-10" db="EMBL/GenBank/DDBJ databases">
        <authorList>
            <person name="Chen Y."/>
            <person name="Shah S."/>
            <person name="Dougan E. K."/>
            <person name="Thang M."/>
            <person name="Chan C."/>
        </authorList>
    </citation>
    <scope>NUCLEOTIDE SEQUENCE [LARGE SCALE GENOMIC DNA]</scope>
</reference>